<dbReference type="RefSeq" id="XP_035880060.1">
    <property type="nucleotide sequence ID" value="XM_036024167.1"/>
</dbReference>
<dbReference type="InterPro" id="IPR032675">
    <property type="entry name" value="LRR_dom_sf"/>
</dbReference>
<feature type="region of interest" description="Disordered" evidence="4">
    <location>
        <begin position="207"/>
        <end position="227"/>
    </location>
</feature>
<name>A0A7E6DMG7_9CHIR</name>
<feature type="region of interest" description="Disordered" evidence="4">
    <location>
        <begin position="1"/>
        <end position="60"/>
    </location>
</feature>
<dbReference type="GeneID" id="114494749"/>
<dbReference type="InterPro" id="IPR001611">
    <property type="entry name" value="Leu-rich_rpt"/>
</dbReference>
<dbReference type="GO" id="GO:0005856">
    <property type="term" value="C:cytoskeleton"/>
    <property type="evidence" value="ECO:0007669"/>
    <property type="project" value="UniProtKB-SubCell"/>
</dbReference>
<reference evidence="6" key="1">
    <citation type="submission" date="2025-08" db="UniProtKB">
        <authorList>
            <consortium name="RefSeq"/>
        </authorList>
    </citation>
    <scope>IDENTIFICATION</scope>
    <source>
        <tissue evidence="6">Muscle</tissue>
    </source>
</reference>
<keyword evidence="5" id="KW-1185">Reference proteome</keyword>
<dbReference type="PANTHER" id="PTHR24107">
    <property type="entry name" value="YNEIN REGULATORY COMPLEX SUBUNIT 5"/>
    <property type="match status" value="1"/>
</dbReference>
<evidence type="ECO:0000256" key="3">
    <source>
        <dbReference type="ARBA" id="ARBA00023212"/>
    </source>
</evidence>
<evidence type="ECO:0000313" key="5">
    <source>
        <dbReference type="Proteomes" id="UP000504628"/>
    </source>
</evidence>
<dbReference type="GO" id="GO:0007018">
    <property type="term" value="P:microtubule-based movement"/>
    <property type="evidence" value="ECO:0007669"/>
    <property type="project" value="TreeGrafter"/>
</dbReference>
<dbReference type="SUPFAM" id="SSF52047">
    <property type="entry name" value="RNI-like"/>
    <property type="match status" value="1"/>
</dbReference>
<dbReference type="PANTHER" id="PTHR24107:SF27">
    <property type="entry name" value="DYNEIN REGULATORY COMPLEX SUBUNIT 5"/>
    <property type="match status" value="1"/>
</dbReference>
<dbReference type="Pfam" id="PF13516">
    <property type="entry name" value="LRR_6"/>
    <property type="match status" value="2"/>
</dbReference>
<gene>
    <name evidence="6" type="primary">TCTE1</name>
</gene>
<dbReference type="InterPro" id="IPR052410">
    <property type="entry name" value="DRC5"/>
</dbReference>
<feature type="region of interest" description="Disordered" evidence="4">
    <location>
        <begin position="417"/>
        <end position="439"/>
    </location>
</feature>
<dbReference type="CTD" id="21645"/>
<keyword evidence="2" id="KW-0963">Cytoplasm</keyword>
<feature type="compositionally biased region" description="Polar residues" evidence="4">
    <location>
        <begin position="16"/>
        <end position="32"/>
    </location>
</feature>
<keyword evidence="3" id="KW-0206">Cytoskeleton</keyword>
<dbReference type="Gene3D" id="3.80.10.10">
    <property type="entry name" value="Ribonuclease Inhibitor"/>
    <property type="match status" value="2"/>
</dbReference>
<dbReference type="SMART" id="SM00368">
    <property type="entry name" value="LRR_RI"/>
    <property type="match status" value="2"/>
</dbReference>
<evidence type="ECO:0000256" key="1">
    <source>
        <dbReference type="ARBA" id="ARBA00004245"/>
    </source>
</evidence>
<accession>A0A7E6DMG7</accession>
<evidence type="ECO:0000256" key="2">
    <source>
        <dbReference type="ARBA" id="ARBA00022490"/>
    </source>
</evidence>
<sequence>MLPVTSTQEPVAAATSARSRSFLSTQDRSTTAGPALSSGPKVSKASTIPPPVKSKGPNSGALVRQMRRIIAEDAEWSLATVPLLTELCIQHIVKNFKNNPILKKLPPQHQQKVLNHLPTDLPLAVTANLIDDESYWHRCCVQRWPVCHLDFHGSSWKRVFFERHLENLIKHFIPGTTDPAVILDLLPLCRTYVRRIRVDQFLPPVQLPPQPYSGEQSDSGSEGEMDEPTMDHYQLGDLVAGLNQLEELDLVYGVKDCGMNFEWNLFLFTYRDCHSLAATLKACHTLKIFRLTRSKVDDDKARILIRSLLDHPALEELDLSHNLIGDRGARAAAKLLSHSRLRVLSLANNQVLSVNTTLISINLSCNHIGPDGGKQLLEGMSDNKTLLQFDLRLSDVTQESEYLIGQALCTNREEARQRTLNPSHFLSPLTAKGPENPAG</sequence>
<evidence type="ECO:0000256" key="4">
    <source>
        <dbReference type="SAM" id="MobiDB-lite"/>
    </source>
</evidence>
<proteinExistence type="predicted"/>
<dbReference type="AlphaFoldDB" id="A0A7E6DMG7"/>
<organism evidence="5 6">
    <name type="scientific">Phyllostomus discolor</name>
    <name type="common">pale spear-nosed bat</name>
    <dbReference type="NCBI Taxonomy" id="89673"/>
    <lineage>
        <taxon>Eukaryota</taxon>
        <taxon>Metazoa</taxon>
        <taxon>Chordata</taxon>
        <taxon>Craniata</taxon>
        <taxon>Vertebrata</taxon>
        <taxon>Euteleostomi</taxon>
        <taxon>Mammalia</taxon>
        <taxon>Eutheria</taxon>
        <taxon>Laurasiatheria</taxon>
        <taxon>Chiroptera</taxon>
        <taxon>Yangochiroptera</taxon>
        <taxon>Phyllostomidae</taxon>
        <taxon>Phyllostominae</taxon>
        <taxon>Phyllostomus</taxon>
    </lineage>
</organism>
<protein>
    <submittedName>
        <fullName evidence="6">Dynein regulatory complex subunit 5 isoform X2</fullName>
    </submittedName>
</protein>
<dbReference type="Proteomes" id="UP000504628">
    <property type="component" value="Chromosome 4"/>
</dbReference>
<evidence type="ECO:0000313" key="6">
    <source>
        <dbReference type="RefSeq" id="XP_035880060.1"/>
    </source>
</evidence>
<comment type="subcellular location">
    <subcellularLocation>
        <location evidence="1">Cytoplasm</location>
        <location evidence="1">Cytoskeleton</location>
    </subcellularLocation>
</comment>